<protein>
    <submittedName>
        <fullName evidence="2">Uncharacterized protein</fullName>
    </submittedName>
</protein>
<keyword evidence="1" id="KW-0812">Transmembrane</keyword>
<name>A0ABD0UN93_DENTH</name>
<evidence type="ECO:0000313" key="3">
    <source>
        <dbReference type="Proteomes" id="UP001552299"/>
    </source>
</evidence>
<dbReference type="EMBL" id="JANQDX010000015">
    <property type="protein sequence ID" value="KAL0911683.1"/>
    <property type="molecule type" value="Genomic_DNA"/>
</dbReference>
<feature type="transmembrane region" description="Helical" evidence="1">
    <location>
        <begin position="79"/>
        <end position="97"/>
    </location>
</feature>
<keyword evidence="3" id="KW-1185">Reference proteome</keyword>
<dbReference type="AlphaFoldDB" id="A0ABD0UN93"/>
<organism evidence="2 3">
    <name type="scientific">Dendrobium thyrsiflorum</name>
    <name type="common">Pinecone-like raceme dendrobium</name>
    <name type="synonym">Orchid</name>
    <dbReference type="NCBI Taxonomy" id="117978"/>
    <lineage>
        <taxon>Eukaryota</taxon>
        <taxon>Viridiplantae</taxon>
        <taxon>Streptophyta</taxon>
        <taxon>Embryophyta</taxon>
        <taxon>Tracheophyta</taxon>
        <taxon>Spermatophyta</taxon>
        <taxon>Magnoliopsida</taxon>
        <taxon>Liliopsida</taxon>
        <taxon>Asparagales</taxon>
        <taxon>Orchidaceae</taxon>
        <taxon>Epidendroideae</taxon>
        <taxon>Malaxideae</taxon>
        <taxon>Dendrobiinae</taxon>
        <taxon>Dendrobium</taxon>
    </lineage>
</organism>
<reference evidence="2 3" key="1">
    <citation type="journal article" date="2024" name="Plant Biotechnol. J.">
        <title>Dendrobium thyrsiflorum genome and its molecular insights into genes involved in important horticultural traits.</title>
        <authorList>
            <person name="Chen B."/>
            <person name="Wang J.Y."/>
            <person name="Zheng P.J."/>
            <person name="Li K.L."/>
            <person name="Liang Y.M."/>
            <person name="Chen X.F."/>
            <person name="Zhang C."/>
            <person name="Zhao X."/>
            <person name="He X."/>
            <person name="Zhang G.Q."/>
            <person name="Liu Z.J."/>
            <person name="Xu Q."/>
        </authorList>
    </citation>
    <scope>NUCLEOTIDE SEQUENCE [LARGE SCALE GENOMIC DNA]</scope>
    <source>
        <strain evidence="2">GZMU011</strain>
    </source>
</reference>
<evidence type="ECO:0000256" key="1">
    <source>
        <dbReference type="SAM" id="Phobius"/>
    </source>
</evidence>
<proteinExistence type="predicted"/>
<comment type="caution">
    <text evidence="2">The sequence shown here is derived from an EMBL/GenBank/DDBJ whole genome shotgun (WGS) entry which is preliminary data.</text>
</comment>
<gene>
    <name evidence="2" type="ORF">M5K25_019838</name>
</gene>
<keyword evidence="1" id="KW-0472">Membrane</keyword>
<sequence>MVKGPVYRPAHGNHGRVDILHSPFFDVSFGNDPTAEEYVEMIIYQLTLAIEDKIPAGRWYLVSRRPTSPDSATSPATSTQGLLLLLVASLAVAYLLLRPYI</sequence>
<keyword evidence="1" id="KW-1133">Transmembrane helix</keyword>
<evidence type="ECO:0000313" key="2">
    <source>
        <dbReference type="EMBL" id="KAL0911683.1"/>
    </source>
</evidence>
<accession>A0ABD0UN93</accession>
<dbReference type="Proteomes" id="UP001552299">
    <property type="component" value="Unassembled WGS sequence"/>
</dbReference>